<keyword evidence="9 11" id="KW-0472">Membrane</keyword>
<feature type="compositionally biased region" description="Basic and acidic residues" evidence="10">
    <location>
        <begin position="106"/>
        <end position="133"/>
    </location>
</feature>
<dbReference type="PANTHER" id="PTHR33446:SF2">
    <property type="entry name" value="PROTEIN TONB"/>
    <property type="match status" value="1"/>
</dbReference>
<organism evidence="13 14">
    <name type="scientific">Vibrio tritonius</name>
    <dbReference type="NCBI Taxonomy" id="1435069"/>
    <lineage>
        <taxon>Bacteria</taxon>
        <taxon>Pseudomonadati</taxon>
        <taxon>Pseudomonadota</taxon>
        <taxon>Gammaproteobacteria</taxon>
        <taxon>Vibrionales</taxon>
        <taxon>Vibrionaceae</taxon>
        <taxon>Vibrio</taxon>
    </lineage>
</organism>
<dbReference type="InterPro" id="IPR037682">
    <property type="entry name" value="TonB_C"/>
</dbReference>
<evidence type="ECO:0000256" key="6">
    <source>
        <dbReference type="ARBA" id="ARBA00022692"/>
    </source>
</evidence>
<keyword evidence="6 11" id="KW-0812">Transmembrane</keyword>
<dbReference type="PROSITE" id="PS52015">
    <property type="entry name" value="TONB_CTD"/>
    <property type="match status" value="1"/>
</dbReference>
<feature type="compositionally biased region" description="Basic and acidic residues" evidence="10">
    <location>
        <begin position="73"/>
        <end position="87"/>
    </location>
</feature>
<comment type="subcellular location">
    <subcellularLocation>
        <location evidence="1">Cell inner membrane</location>
        <topology evidence="1">Single-pass membrane protein</topology>
        <orientation evidence="1">Periplasmic side</orientation>
    </subcellularLocation>
</comment>
<evidence type="ECO:0000256" key="5">
    <source>
        <dbReference type="ARBA" id="ARBA00022519"/>
    </source>
</evidence>
<evidence type="ECO:0000256" key="2">
    <source>
        <dbReference type="ARBA" id="ARBA00006555"/>
    </source>
</evidence>
<keyword evidence="5" id="KW-0997">Cell inner membrane</keyword>
<evidence type="ECO:0000259" key="12">
    <source>
        <dbReference type="PROSITE" id="PS52015"/>
    </source>
</evidence>
<dbReference type="Gene3D" id="3.30.1150.10">
    <property type="match status" value="1"/>
</dbReference>
<evidence type="ECO:0000256" key="7">
    <source>
        <dbReference type="ARBA" id="ARBA00022927"/>
    </source>
</evidence>
<feature type="transmembrane region" description="Helical" evidence="11">
    <location>
        <begin position="12"/>
        <end position="31"/>
    </location>
</feature>
<evidence type="ECO:0000256" key="4">
    <source>
        <dbReference type="ARBA" id="ARBA00022475"/>
    </source>
</evidence>
<dbReference type="NCBIfam" id="TIGR01352">
    <property type="entry name" value="tonB_Cterm"/>
    <property type="match status" value="1"/>
</dbReference>
<feature type="compositionally biased region" description="Low complexity" evidence="10">
    <location>
        <begin position="95"/>
        <end position="105"/>
    </location>
</feature>
<sequence length="273" mass="29776">MNIPTQSRFSLSLVVSVAVHIVLVAVVFWQLKQLPPAPVKSNDKQAISVGLQAALAGAATSKAKQAQNQAKEIQARIEPEEKPEPVKKTPPIEPPKAIAKAAPKPKVVEPKDTPPKKVAKKQPEPKREKKEQPQKVSKATIAQAQSIDSNAGEQGVNGSTQNTQQQTETGVANQTAASANEQYDYLVRQHLLAKKMAPNLLSSSRVRGEVTLVFTLDRQGKILKAEIANASRIRAFNKAAVKMLAKASPFPAAPRNVDWRQREFNIVVTYDIH</sequence>
<dbReference type="InterPro" id="IPR006260">
    <property type="entry name" value="TonB/TolA_C"/>
</dbReference>
<keyword evidence="7" id="KW-0653">Protein transport</keyword>
<keyword evidence="3" id="KW-0813">Transport</keyword>
<evidence type="ECO:0000256" key="3">
    <source>
        <dbReference type="ARBA" id="ARBA00022448"/>
    </source>
</evidence>
<dbReference type="RefSeq" id="WP_225251883.1">
    <property type="nucleotide sequence ID" value="NZ_JAIWIU010000174.1"/>
</dbReference>
<keyword evidence="4" id="KW-1003">Cell membrane</keyword>
<dbReference type="Pfam" id="PF03544">
    <property type="entry name" value="TonB_C"/>
    <property type="match status" value="1"/>
</dbReference>
<evidence type="ECO:0000256" key="11">
    <source>
        <dbReference type="SAM" id="Phobius"/>
    </source>
</evidence>
<dbReference type="InterPro" id="IPR051045">
    <property type="entry name" value="TonB-dependent_transducer"/>
</dbReference>
<evidence type="ECO:0000256" key="10">
    <source>
        <dbReference type="SAM" id="MobiDB-lite"/>
    </source>
</evidence>
<dbReference type="EMBL" id="JAIWIU010000174">
    <property type="protein sequence ID" value="MCA2018495.1"/>
    <property type="molecule type" value="Genomic_DNA"/>
</dbReference>
<proteinExistence type="inferred from homology"/>
<keyword evidence="8 11" id="KW-1133">Transmembrane helix</keyword>
<feature type="domain" description="TonB C-terminal" evidence="12">
    <location>
        <begin position="182"/>
        <end position="273"/>
    </location>
</feature>
<comment type="caution">
    <text evidence="13">The sequence shown here is derived from an EMBL/GenBank/DDBJ whole genome shotgun (WGS) entry which is preliminary data.</text>
</comment>
<accession>A0ABS7YS25</accession>
<evidence type="ECO:0000256" key="1">
    <source>
        <dbReference type="ARBA" id="ARBA00004383"/>
    </source>
</evidence>
<dbReference type="PANTHER" id="PTHR33446">
    <property type="entry name" value="PROTEIN TONB-RELATED"/>
    <property type="match status" value="1"/>
</dbReference>
<keyword evidence="14" id="KW-1185">Reference proteome</keyword>
<evidence type="ECO:0000313" key="13">
    <source>
        <dbReference type="EMBL" id="MCA2018495.1"/>
    </source>
</evidence>
<comment type="similarity">
    <text evidence="2">Belongs to the TonB family.</text>
</comment>
<dbReference type="SUPFAM" id="SSF74653">
    <property type="entry name" value="TolA/TonB C-terminal domain"/>
    <property type="match status" value="1"/>
</dbReference>
<feature type="region of interest" description="Disordered" evidence="10">
    <location>
        <begin position="65"/>
        <end position="174"/>
    </location>
</feature>
<evidence type="ECO:0000313" key="14">
    <source>
        <dbReference type="Proteomes" id="UP001199044"/>
    </source>
</evidence>
<dbReference type="Proteomes" id="UP001199044">
    <property type="component" value="Unassembled WGS sequence"/>
</dbReference>
<evidence type="ECO:0000256" key="8">
    <source>
        <dbReference type="ARBA" id="ARBA00022989"/>
    </source>
</evidence>
<evidence type="ECO:0000256" key="9">
    <source>
        <dbReference type="ARBA" id="ARBA00023136"/>
    </source>
</evidence>
<gene>
    <name evidence="13" type="ORF">LDJ79_20430</name>
</gene>
<reference evidence="14" key="1">
    <citation type="submission" date="2023-07" db="EMBL/GenBank/DDBJ databases">
        <title>Molecular identification of indigenous halophilic bacteria isolated from red sea cost, biodegradation of synthetic dyes and assessment of degraded metabolite toxicity.</title>
        <authorList>
            <person name="Chaieb K."/>
            <person name="Altayb H.N."/>
        </authorList>
    </citation>
    <scope>NUCLEOTIDE SEQUENCE [LARGE SCALE GENOMIC DNA]</scope>
    <source>
        <strain evidence="14">K20</strain>
    </source>
</reference>
<feature type="compositionally biased region" description="Polar residues" evidence="10">
    <location>
        <begin position="140"/>
        <end position="174"/>
    </location>
</feature>
<protein>
    <submittedName>
        <fullName evidence="13">TonB family protein</fullName>
    </submittedName>
</protein>
<name>A0ABS7YS25_9VIBR</name>